<feature type="domain" description="GHMP kinase N-terminal" evidence="10">
    <location>
        <begin position="76"/>
        <end position="153"/>
    </location>
</feature>
<feature type="active site" evidence="9">
    <location>
        <position position="12"/>
    </location>
</feature>
<evidence type="ECO:0000256" key="8">
    <source>
        <dbReference type="ARBA" id="ARBA00032554"/>
    </source>
</evidence>
<keyword evidence="9" id="KW-0414">Isoprene biosynthesis</keyword>
<dbReference type="PANTHER" id="PTHR43527:SF2">
    <property type="entry name" value="4-DIPHOSPHOCYTIDYL-2-C-METHYL-D-ERYTHRITOL KINASE, CHLOROPLASTIC"/>
    <property type="match status" value="1"/>
</dbReference>
<feature type="binding site" evidence="9">
    <location>
        <begin position="104"/>
        <end position="114"/>
    </location>
    <ligand>
        <name>ATP</name>
        <dbReference type="ChEBI" id="CHEBI:30616"/>
    </ligand>
</feature>
<sequence length="310" mass="31360">MPRTVTVRAPGKVNLQLAVGARREDGYHPLVTVFQAVALYETVTATARDDERFTLTVSGASNLALDPDTVPLDESNLALRAARAVAERYGISEGIDLQILKGVPVAGGMAGGSADAAAAVVACAEAWDVGASREELHRICAELGADVPFCLHGHTAVGLGRGDELSPAMTHGQFHWVLATQEEGLSTPAVFAELDRSIAAGERTVAEPTIDDAVMSALMAGDARALGAALSNDLQGPALALAPHLRDVLDAALDADALGAIVSGSGPTVAALARSRQHALAIAAHLTAEGVAGAVLTAAGPAPGATVLAG</sequence>
<comment type="function">
    <text evidence="9">Catalyzes the phosphorylation of the position 2 hydroxy group of 4-diphosphocytidyl-2C-methyl-D-erythritol.</text>
</comment>
<dbReference type="PIRSF" id="PIRSF010376">
    <property type="entry name" value="IspE"/>
    <property type="match status" value="1"/>
</dbReference>
<dbReference type="Proteomes" id="UP001303408">
    <property type="component" value="Chromosome"/>
</dbReference>
<keyword evidence="4 9" id="KW-0808">Transferase</keyword>
<dbReference type="EC" id="2.7.1.148" evidence="2 9"/>
<dbReference type="GO" id="GO:0005524">
    <property type="term" value="F:ATP binding"/>
    <property type="evidence" value="ECO:0007669"/>
    <property type="project" value="UniProtKB-UniRule"/>
</dbReference>
<dbReference type="PRINTS" id="PR00958">
    <property type="entry name" value="HOMSERKINASE"/>
</dbReference>
<dbReference type="HAMAP" id="MF_00061">
    <property type="entry name" value="IspE"/>
    <property type="match status" value="1"/>
</dbReference>
<evidence type="ECO:0000256" key="7">
    <source>
        <dbReference type="ARBA" id="ARBA00022840"/>
    </source>
</evidence>
<dbReference type="GO" id="GO:0050515">
    <property type="term" value="F:4-(cytidine 5'-diphospho)-2-C-methyl-D-erythritol kinase activity"/>
    <property type="evidence" value="ECO:0007669"/>
    <property type="project" value="UniProtKB-UniRule"/>
</dbReference>
<evidence type="ECO:0000256" key="1">
    <source>
        <dbReference type="ARBA" id="ARBA00009684"/>
    </source>
</evidence>
<dbReference type="Pfam" id="PF00288">
    <property type="entry name" value="GHMP_kinases_N"/>
    <property type="match status" value="1"/>
</dbReference>
<dbReference type="Pfam" id="PF08544">
    <property type="entry name" value="GHMP_kinases_C"/>
    <property type="match status" value="1"/>
</dbReference>
<feature type="active site" evidence="9">
    <location>
        <position position="146"/>
    </location>
</feature>
<evidence type="ECO:0000256" key="9">
    <source>
        <dbReference type="HAMAP-Rule" id="MF_00061"/>
    </source>
</evidence>
<comment type="similarity">
    <text evidence="1 9">Belongs to the GHMP kinase family. IspE subfamily.</text>
</comment>
<dbReference type="InterPro" id="IPR006204">
    <property type="entry name" value="GHMP_kinase_N_dom"/>
</dbReference>
<comment type="catalytic activity">
    <reaction evidence="9">
        <text>4-CDP-2-C-methyl-D-erythritol + ATP = 4-CDP-2-C-methyl-D-erythritol 2-phosphate + ADP + H(+)</text>
        <dbReference type="Rhea" id="RHEA:18437"/>
        <dbReference type="ChEBI" id="CHEBI:15378"/>
        <dbReference type="ChEBI" id="CHEBI:30616"/>
        <dbReference type="ChEBI" id="CHEBI:57823"/>
        <dbReference type="ChEBI" id="CHEBI:57919"/>
        <dbReference type="ChEBI" id="CHEBI:456216"/>
        <dbReference type="EC" id="2.7.1.148"/>
    </reaction>
</comment>
<dbReference type="KEGG" id="dcp:RN607_02715"/>
<evidence type="ECO:0000256" key="6">
    <source>
        <dbReference type="ARBA" id="ARBA00022777"/>
    </source>
</evidence>
<comment type="pathway">
    <text evidence="9">Isoprenoid biosynthesis; isopentenyl diphosphate biosynthesis via DXP pathway; isopentenyl diphosphate from 1-deoxy-D-xylulose 5-phosphate: step 3/6.</text>
</comment>
<reference evidence="12" key="1">
    <citation type="submission" date="2023-09" db="EMBL/GenBank/DDBJ databases">
        <title>Demequina sp. a novel bacteria isolated from Capsicum annuum.</title>
        <authorList>
            <person name="Humaira Z."/>
            <person name="Lee J."/>
            <person name="Cho D."/>
        </authorList>
    </citation>
    <scope>NUCLEOTIDE SEQUENCE</scope>
    <source>
        <strain evidence="12">PMTSA13</strain>
    </source>
</reference>
<dbReference type="GO" id="GO:0019288">
    <property type="term" value="P:isopentenyl diphosphate biosynthetic process, methylerythritol 4-phosphate pathway"/>
    <property type="evidence" value="ECO:0007669"/>
    <property type="project" value="UniProtKB-UniRule"/>
</dbReference>
<dbReference type="Gene3D" id="3.30.230.10">
    <property type="match status" value="1"/>
</dbReference>
<dbReference type="InterPro" id="IPR020568">
    <property type="entry name" value="Ribosomal_Su5_D2-typ_SF"/>
</dbReference>
<dbReference type="InterPro" id="IPR013750">
    <property type="entry name" value="GHMP_kinase_C_dom"/>
</dbReference>
<dbReference type="EMBL" id="CP134880">
    <property type="protein sequence ID" value="WNM27935.1"/>
    <property type="molecule type" value="Genomic_DNA"/>
</dbReference>
<dbReference type="AlphaFoldDB" id="A0AA96FG75"/>
<keyword evidence="6 9" id="KW-0418">Kinase</keyword>
<name>A0AA96FG75_9MICO</name>
<evidence type="ECO:0000259" key="10">
    <source>
        <dbReference type="Pfam" id="PF00288"/>
    </source>
</evidence>
<dbReference type="InterPro" id="IPR004424">
    <property type="entry name" value="IspE"/>
</dbReference>
<dbReference type="SUPFAM" id="SSF54211">
    <property type="entry name" value="Ribosomal protein S5 domain 2-like"/>
    <property type="match status" value="1"/>
</dbReference>
<evidence type="ECO:0000256" key="3">
    <source>
        <dbReference type="ARBA" id="ARBA00017473"/>
    </source>
</evidence>
<accession>A0AA96FG75</accession>
<evidence type="ECO:0000256" key="2">
    <source>
        <dbReference type="ARBA" id="ARBA00012052"/>
    </source>
</evidence>
<keyword evidence="7 9" id="KW-0067">ATP-binding</keyword>
<dbReference type="SUPFAM" id="SSF55060">
    <property type="entry name" value="GHMP Kinase, C-terminal domain"/>
    <property type="match status" value="1"/>
</dbReference>
<evidence type="ECO:0000256" key="5">
    <source>
        <dbReference type="ARBA" id="ARBA00022741"/>
    </source>
</evidence>
<dbReference type="NCBIfam" id="TIGR00154">
    <property type="entry name" value="ispE"/>
    <property type="match status" value="1"/>
</dbReference>
<dbReference type="RefSeq" id="WP_313544172.1">
    <property type="nucleotide sequence ID" value="NZ_CP134880.1"/>
</dbReference>
<proteinExistence type="inferred from homology"/>
<organism evidence="12">
    <name type="scientific">Demequina capsici</name>
    <dbReference type="NCBI Taxonomy" id="3075620"/>
    <lineage>
        <taxon>Bacteria</taxon>
        <taxon>Bacillati</taxon>
        <taxon>Actinomycetota</taxon>
        <taxon>Actinomycetes</taxon>
        <taxon>Micrococcales</taxon>
        <taxon>Demequinaceae</taxon>
        <taxon>Demequina</taxon>
    </lineage>
</organism>
<keyword evidence="5 9" id="KW-0547">Nucleotide-binding</keyword>
<dbReference type="InterPro" id="IPR036554">
    <property type="entry name" value="GHMP_kinase_C_sf"/>
</dbReference>
<dbReference type="Gene3D" id="3.30.70.890">
    <property type="entry name" value="GHMP kinase, C-terminal domain"/>
    <property type="match status" value="1"/>
</dbReference>
<evidence type="ECO:0000313" key="12">
    <source>
        <dbReference type="EMBL" id="WNM27935.1"/>
    </source>
</evidence>
<dbReference type="InterPro" id="IPR014721">
    <property type="entry name" value="Ribsml_uS5_D2-typ_fold_subgr"/>
</dbReference>
<evidence type="ECO:0000259" key="11">
    <source>
        <dbReference type="Pfam" id="PF08544"/>
    </source>
</evidence>
<dbReference type="PANTHER" id="PTHR43527">
    <property type="entry name" value="4-DIPHOSPHOCYTIDYL-2-C-METHYL-D-ERYTHRITOL KINASE, CHLOROPLASTIC"/>
    <property type="match status" value="1"/>
</dbReference>
<feature type="domain" description="GHMP kinase C-terminal" evidence="11">
    <location>
        <begin position="215"/>
        <end position="290"/>
    </location>
</feature>
<dbReference type="NCBIfam" id="NF002870">
    <property type="entry name" value="PRK03188.1"/>
    <property type="match status" value="1"/>
</dbReference>
<protein>
    <recommendedName>
        <fullName evidence="3 9">4-diphosphocytidyl-2-C-methyl-D-erythritol kinase</fullName>
        <shortName evidence="9">CMK</shortName>
        <ecNumber evidence="2 9">2.7.1.148</ecNumber>
    </recommendedName>
    <alternativeName>
        <fullName evidence="8 9">4-(cytidine-5'-diphospho)-2-C-methyl-D-erythritol kinase</fullName>
    </alternativeName>
</protein>
<dbReference type="GO" id="GO:0016114">
    <property type="term" value="P:terpenoid biosynthetic process"/>
    <property type="evidence" value="ECO:0007669"/>
    <property type="project" value="UniProtKB-UniRule"/>
</dbReference>
<evidence type="ECO:0000256" key="4">
    <source>
        <dbReference type="ARBA" id="ARBA00022679"/>
    </source>
</evidence>
<gene>
    <name evidence="9" type="primary">ispE</name>
    <name evidence="12" type="ORF">RN607_02715</name>
</gene>